<name>A0A0M2NL28_9FIRM</name>
<proteinExistence type="predicted"/>
<protein>
    <submittedName>
        <fullName evidence="1">Uncharacterized protein</fullName>
    </submittedName>
</protein>
<evidence type="ECO:0000313" key="2">
    <source>
        <dbReference type="Proteomes" id="UP000034076"/>
    </source>
</evidence>
<dbReference type="Proteomes" id="UP000034076">
    <property type="component" value="Unassembled WGS sequence"/>
</dbReference>
<comment type="caution">
    <text evidence="1">The sequence shown here is derived from an EMBL/GenBank/DDBJ whole genome shotgun (WGS) entry which is preliminary data.</text>
</comment>
<dbReference type="STRING" id="270498.CHK_1337"/>
<dbReference type="EMBL" id="LAYJ01000088">
    <property type="protein sequence ID" value="KKI50950.1"/>
    <property type="molecule type" value="Genomic_DNA"/>
</dbReference>
<accession>A0A0M2NL28</accession>
<keyword evidence="2" id="KW-1185">Reference proteome</keyword>
<sequence length="38" mass="4746">MWRLFSKIEYGLRKRGSNYPRFAMPYKVTFCEYYNCLL</sequence>
<dbReference type="AlphaFoldDB" id="A0A0M2NL28"/>
<gene>
    <name evidence="1" type="ORF">CHK_1337</name>
</gene>
<evidence type="ECO:0000313" key="1">
    <source>
        <dbReference type="EMBL" id="KKI50950.1"/>
    </source>
</evidence>
<organism evidence="1 2">
    <name type="scientific">Christensenella hongkongensis</name>
    <dbReference type="NCBI Taxonomy" id="270498"/>
    <lineage>
        <taxon>Bacteria</taxon>
        <taxon>Bacillati</taxon>
        <taxon>Bacillota</taxon>
        <taxon>Clostridia</taxon>
        <taxon>Christensenellales</taxon>
        <taxon>Christensenellaceae</taxon>
        <taxon>Christensenella</taxon>
    </lineage>
</organism>
<reference evidence="1 2" key="1">
    <citation type="submission" date="2015-04" db="EMBL/GenBank/DDBJ databases">
        <title>Draft genome sequence of bacteremic isolate Catabacter hongkongensis type strain HKU16T.</title>
        <authorList>
            <person name="Lau S.K."/>
            <person name="Teng J.L."/>
            <person name="Huang Y."/>
            <person name="Curreem S.O."/>
            <person name="Tsui S.K."/>
            <person name="Woo P.C."/>
        </authorList>
    </citation>
    <scope>NUCLEOTIDE SEQUENCE [LARGE SCALE GENOMIC DNA]</scope>
    <source>
        <strain evidence="1 2">HKU16</strain>
    </source>
</reference>